<evidence type="ECO:0000313" key="10">
    <source>
        <dbReference type="Proteomes" id="UP001152755"/>
    </source>
</evidence>
<dbReference type="RefSeq" id="WP_277833207.1">
    <property type="nucleotide sequence ID" value="NZ_JAAIVF010000004.1"/>
</dbReference>
<feature type="domain" description="Nudix hydrolase" evidence="8">
    <location>
        <begin position="51"/>
        <end position="184"/>
    </location>
</feature>
<evidence type="ECO:0000256" key="4">
    <source>
        <dbReference type="ARBA" id="ARBA00022801"/>
    </source>
</evidence>
<dbReference type="Proteomes" id="UP001152755">
    <property type="component" value="Unassembled WGS sequence"/>
</dbReference>
<protein>
    <submittedName>
        <fullName evidence="9">NUDIX domain-containing protein</fullName>
    </submittedName>
</protein>
<feature type="binding site" evidence="6">
    <location>
        <position position="105"/>
    </location>
    <ligand>
        <name>Mg(2+)</name>
        <dbReference type="ChEBI" id="CHEBI:18420"/>
    </ligand>
</feature>
<evidence type="ECO:0000256" key="5">
    <source>
        <dbReference type="ARBA" id="ARBA00022842"/>
    </source>
</evidence>
<comment type="similarity">
    <text evidence="2">Belongs to the Nudix hydrolase family.</text>
</comment>
<keyword evidence="10" id="KW-1185">Reference proteome</keyword>
<evidence type="ECO:0000256" key="3">
    <source>
        <dbReference type="ARBA" id="ARBA00022723"/>
    </source>
</evidence>
<evidence type="ECO:0000256" key="7">
    <source>
        <dbReference type="SAM" id="MobiDB-lite"/>
    </source>
</evidence>
<dbReference type="PROSITE" id="PS51462">
    <property type="entry name" value="NUDIX"/>
    <property type="match status" value="1"/>
</dbReference>
<dbReference type="InterPro" id="IPR020084">
    <property type="entry name" value="NUDIX_hydrolase_CS"/>
</dbReference>
<dbReference type="Pfam" id="PF00293">
    <property type="entry name" value="NUDIX"/>
    <property type="match status" value="1"/>
</dbReference>
<accession>A0A9X4REW7</accession>
<dbReference type="SUPFAM" id="SSF55811">
    <property type="entry name" value="Nudix"/>
    <property type="match status" value="1"/>
</dbReference>
<reference evidence="9" key="1">
    <citation type="submission" date="2022-08" db="EMBL/GenBank/DDBJ databases">
        <title>Genome analysis of Corynebacteriales strain.</title>
        <authorList>
            <person name="Lee S.D."/>
        </authorList>
    </citation>
    <scope>NUCLEOTIDE SEQUENCE</scope>
    <source>
        <strain evidence="9">D3-21</strain>
    </source>
</reference>
<dbReference type="InterPro" id="IPR024195">
    <property type="entry name" value="NUDIX_hydrolase_YfcD_pred"/>
</dbReference>
<keyword evidence="5 6" id="KW-0460">Magnesium</keyword>
<proteinExistence type="inferred from homology"/>
<dbReference type="PROSITE" id="PS00893">
    <property type="entry name" value="NUDIX_BOX"/>
    <property type="match status" value="1"/>
</dbReference>
<dbReference type="InterPro" id="IPR015797">
    <property type="entry name" value="NUDIX_hydrolase-like_dom_sf"/>
</dbReference>
<keyword evidence="3 6" id="KW-0479">Metal-binding</keyword>
<gene>
    <name evidence="9" type="ORF">NVS88_15745</name>
</gene>
<feature type="region of interest" description="Disordered" evidence="7">
    <location>
        <begin position="1"/>
        <end position="25"/>
    </location>
</feature>
<dbReference type="PIRSF" id="PIRSF017340">
    <property type="entry name" value="Nudix_hydro"/>
    <property type="match status" value="1"/>
</dbReference>
<dbReference type="AlphaFoldDB" id="A0A9X4REW7"/>
<name>A0A9X4REW7_9ACTN</name>
<sequence length="194" mass="20664">MRSPEDPGSDRPDADRAGSGGSPADEVVAVFDADGTPTGTAPRSRVYAEGLWHASAGVMVRSGDLRRVYVHRRTDTKAVFPGLYDCLAGGVLDPGELPEQAAARELGEELGVTGAALRPLARCSWDGTWAGMALRCHLFAFVTEYDGPIVHQASEIAEGGWWTRVDLAAHLADAQWPFVPDTRALLATLPPGGW</sequence>
<comment type="caution">
    <text evidence="9">The sequence shown here is derived from an EMBL/GenBank/DDBJ whole genome shotgun (WGS) entry which is preliminary data.</text>
</comment>
<dbReference type="InterPro" id="IPR000086">
    <property type="entry name" value="NUDIX_hydrolase_dom"/>
</dbReference>
<evidence type="ECO:0000256" key="1">
    <source>
        <dbReference type="ARBA" id="ARBA00001946"/>
    </source>
</evidence>
<feature type="compositionally biased region" description="Basic and acidic residues" evidence="7">
    <location>
        <begin position="1"/>
        <end position="16"/>
    </location>
</feature>
<evidence type="ECO:0000313" key="9">
    <source>
        <dbReference type="EMBL" id="MDG3016013.1"/>
    </source>
</evidence>
<evidence type="ECO:0000259" key="8">
    <source>
        <dbReference type="PROSITE" id="PS51462"/>
    </source>
</evidence>
<evidence type="ECO:0000256" key="6">
    <source>
        <dbReference type="PIRSR" id="PIRSR017340-1"/>
    </source>
</evidence>
<organism evidence="9 10">
    <name type="scientific">Speluncibacter jeojiensis</name>
    <dbReference type="NCBI Taxonomy" id="2710754"/>
    <lineage>
        <taxon>Bacteria</taxon>
        <taxon>Bacillati</taxon>
        <taxon>Actinomycetota</taxon>
        <taxon>Actinomycetes</taxon>
        <taxon>Mycobacteriales</taxon>
        <taxon>Speluncibacteraceae</taxon>
        <taxon>Speluncibacter</taxon>
    </lineage>
</organism>
<dbReference type="Gene3D" id="3.90.79.10">
    <property type="entry name" value="Nucleoside Triphosphate Pyrophosphohydrolase"/>
    <property type="match status" value="1"/>
</dbReference>
<keyword evidence="4" id="KW-0378">Hydrolase</keyword>
<dbReference type="GO" id="GO:0016817">
    <property type="term" value="F:hydrolase activity, acting on acid anhydrides"/>
    <property type="evidence" value="ECO:0007669"/>
    <property type="project" value="InterPro"/>
</dbReference>
<dbReference type="GO" id="GO:0046872">
    <property type="term" value="F:metal ion binding"/>
    <property type="evidence" value="ECO:0007669"/>
    <property type="project" value="UniProtKB-KW"/>
</dbReference>
<dbReference type="EMBL" id="JANRHA010000010">
    <property type="protein sequence ID" value="MDG3016013.1"/>
    <property type="molecule type" value="Genomic_DNA"/>
</dbReference>
<comment type="cofactor">
    <cofactor evidence="1">
        <name>Mg(2+)</name>
        <dbReference type="ChEBI" id="CHEBI:18420"/>
    </cofactor>
</comment>
<feature type="binding site" evidence="6">
    <location>
        <position position="109"/>
    </location>
    <ligand>
        <name>Mg(2+)</name>
        <dbReference type="ChEBI" id="CHEBI:18420"/>
    </ligand>
</feature>
<evidence type="ECO:0000256" key="2">
    <source>
        <dbReference type="ARBA" id="ARBA00005582"/>
    </source>
</evidence>